<dbReference type="InterPro" id="IPR041607">
    <property type="entry name" value="HU-HIG"/>
</dbReference>
<proteinExistence type="predicted"/>
<evidence type="ECO:0000259" key="2">
    <source>
        <dbReference type="Pfam" id="PF18291"/>
    </source>
</evidence>
<dbReference type="Pfam" id="PF18291">
    <property type="entry name" value="HU-HIG"/>
    <property type="match status" value="1"/>
</dbReference>
<dbReference type="AlphaFoldDB" id="A0A9D1UHV1"/>
<evidence type="ECO:0000256" key="1">
    <source>
        <dbReference type="ARBA" id="ARBA00023125"/>
    </source>
</evidence>
<reference evidence="3" key="1">
    <citation type="journal article" date="2021" name="PeerJ">
        <title>Extensive microbial diversity within the chicken gut microbiome revealed by metagenomics and culture.</title>
        <authorList>
            <person name="Gilroy R."/>
            <person name="Ravi A."/>
            <person name="Getino M."/>
            <person name="Pursley I."/>
            <person name="Horton D.L."/>
            <person name="Alikhan N.F."/>
            <person name="Baker D."/>
            <person name="Gharbi K."/>
            <person name="Hall N."/>
            <person name="Watson M."/>
            <person name="Adriaenssens E.M."/>
            <person name="Foster-Nyarko E."/>
            <person name="Jarju S."/>
            <person name="Secka A."/>
            <person name="Antonio M."/>
            <person name="Oren A."/>
            <person name="Chaudhuri R.R."/>
            <person name="La Ragione R."/>
            <person name="Hildebrand F."/>
            <person name="Pallen M.J."/>
        </authorList>
    </citation>
    <scope>NUCLEOTIDE SEQUENCE</scope>
    <source>
        <strain evidence="3">Gambia16-930</strain>
    </source>
</reference>
<accession>A0A9D1UHV1</accession>
<dbReference type="InterPro" id="IPR010992">
    <property type="entry name" value="IHF-like_DNA-bd_dom_sf"/>
</dbReference>
<dbReference type="InterPro" id="IPR005902">
    <property type="entry name" value="HU_DNA-bd_put"/>
</dbReference>
<evidence type="ECO:0000313" key="3">
    <source>
        <dbReference type="EMBL" id="HIW87958.1"/>
    </source>
</evidence>
<protein>
    <submittedName>
        <fullName evidence="3">HU family DNA-binding protein</fullName>
    </submittedName>
</protein>
<keyword evidence="1 3" id="KW-0238">DNA-binding</keyword>
<dbReference type="Proteomes" id="UP000824267">
    <property type="component" value="Unassembled WGS sequence"/>
</dbReference>
<comment type="caution">
    <text evidence="3">The sequence shown here is derived from an EMBL/GenBank/DDBJ whole genome shotgun (WGS) entry which is preliminary data.</text>
</comment>
<dbReference type="NCBIfam" id="TIGR01201">
    <property type="entry name" value="HU_rel"/>
    <property type="match status" value="1"/>
</dbReference>
<evidence type="ECO:0000313" key="4">
    <source>
        <dbReference type="Proteomes" id="UP000824267"/>
    </source>
</evidence>
<dbReference type="Gene3D" id="4.10.520.10">
    <property type="entry name" value="IHF-like DNA-binding proteins"/>
    <property type="match status" value="1"/>
</dbReference>
<organism evidence="3 4">
    <name type="scientific">Candidatus Onthomorpha intestinigallinarum</name>
    <dbReference type="NCBI Taxonomy" id="2840880"/>
    <lineage>
        <taxon>Bacteria</taxon>
        <taxon>Pseudomonadati</taxon>
        <taxon>Bacteroidota</taxon>
        <taxon>Bacteroidia</taxon>
        <taxon>Bacteroidales</taxon>
        <taxon>Candidatus Onthomorpha</taxon>
    </lineage>
</organism>
<reference evidence="3" key="2">
    <citation type="submission" date="2021-04" db="EMBL/GenBank/DDBJ databases">
        <authorList>
            <person name="Gilroy R."/>
        </authorList>
    </citation>
    <scope>NUCLEOTIDE SEQUENCE</scope>
    <source>
        <strain evidence="3">Gambia16-930</strain>
    </source>
</reference>
<sequence length="140" mass="15508">MITFIPTVKKNPITKQSKWYAQMAPVTPLQLEDIAEKIAASCTVTEHDIKAVLSALQEQVLFALRDGNSVRLGDLGSFRLTLSGRPCETADEVTADTIEHLRVRFTMSSRLRSRLAVGQQGVRFVRKGDVAESEPEPVEP</sequence>
<feature type="domain" description="HU" evidence="2">
    <location>
        <begin position="14"/>
        <end position="116"/>
    </location>
</feature>
<dbReference type="EMBL" id="DXGG01000214">
    <property type="protein sequence ID" value="HIW87958.1"/>
    <property type="molecule type" value="Genomic_DNA"/>
</dbReference>
<dbReference type="SUPFAM" id="SSF47729">
    <property type="entry name" value="IHF-like DNA-binding proteins"/>
    <property type="match status" value="1"/>
</dbReference>
<dbReference type="GO" id="GO:0003677">
    <property type="term" value="F:DNA binding"/>
    <property type="evidence" value="ECO:0007669"/>
    <property type="project" value="UniProtKB-KW"/>
</dbReference>
<gene>
    <name evidence="3" type="ORF">IAC47_06770</name>
</gene>
<name>A0A9D1UHV1_9BACT</name>